<dbReference type="AlphaFoldDB" id="A0A7H9AJP4"/>
<gene>
    <name evidence="1" type="ORF">HYG79_00170</name>
</gene>
<dbReference type="KEGG" id="cagg:HYG79_00170"/>
<dbReference type="InterPro" id="IPR013078">
    <property type="entry name" value="His_Pase_superF_clade-1"/>
</dbReference>
<keyword evidence="2" id="KW-1185">Reference proteome</keyword>
<dbReference type="SUPFAM" id="SSF53254">
    <property type="entry name" value="Phosphoglycerate mutase-like"/>
    <property type="match status" value="1"/>
</dbReference>
<dbReference type="InterPro" id="IPR029033">
    <property type="entry name" value="His_PPase_superfam"/>
</dbReference>
<evidence type="ECO:0000313" key="1">
    <source>
        <dbReference type="EMBL" id="QLG43829.1"/>
    </source>
</evidence>
<dbReference type="Proteomes" id="UP000509302">
    <property type="component" value="Chromosome"/>
</dbReference>
<proteinExistence type="predicted"/>
<reference evidence="1 2" key="1">
    <citation type="journal article" date="2006" name="Int. J. Syst. Evol. Microbiol.">
        <title>Costertonia aggregata gen. nov., sp. nov., a mesophilic marine bacterium of the family Flavobacteriaceae, isolated from a mature biofilm.</title>
        <authorList>
            <person name="Kwon K.K."/>
            <person name="Lee Y.K."/>
            <person name="Lee H.K."/>
        </authorList>
    </citation>
    <scope>NUCLEOTIDE SEQUENCE [LARGE SCALE GENOMIC DNA]</scope>
    <source>
        <strain evidence="1 2">KCCM 42265</strain>
    </source>
</reference>
<sequence length="182" mass="20607">MKALQYFFIGLFFLGLNSCKEDEKIPAPVEETVSTFYLIRHAEKDRSDPENADPELTQKGLGRAMHWAEILDDVVLDAIYSTDYERTSMTAAPTSVKKDIDVTYYTPAQIDIEEFKKTHAGQNVLIVGHSNTTPDFVNKLLGEEKYSPMEDDDNGSLFIVQLVGDKAFDTRLRFNCNCIQNP</sequence>
<evidence type="ECO:0000313" key="2">
    <source>
        <dbReference type="Proteomes" id="UP000509302"/>
    </source>
</evidence>
<protein>
    <submittedName>
        <fullName evidence="1">Histidine phosphatase family protein</fullName>
    </submittedName>
</protein>
<accession>A0A7H9AJP4</accession>
<dbReference type="Pfam" id="PF00300">
    <property type="entry name" value="His_Phos_1"/>
    <property type="match status" value="1"/>
</dbReference>
<organism evidence="1 2">
    <name type="scientific">Costertonia aggregata</name>
    <dbReference type="NCBI Taxonomy" id="343403"/>
    <lineage>
        <taxon>Bacteria</taxon>
        <taxon>Pseudomonadati</taxon>
        <taxon>Bacteroidota</taxon>
        <taxon>Flavobacteriia</taxon>
        <taxon>Flavobacteriales</taxon>
        <taxon>Flavobacteriaceae</taxon>
        <taxon>Costertonia</taxon>
    </lineage>
</organism>
<name>A0A7H9AJP4_9FLAO</name>
<dbReference type="EMBL" id="CP058595">
    <property type="protein sequence ID" value="QLG43829.1"/>
    <property type="molecule type" value="Genomic_DNA"/>
</dbReference>
<dbReference type="CDD" id="cd07067">
    <property type="entry name" value="HP_PGM_like"/>
    <property type="match status" value="1"/>
</dbReference>
<dbReference type="RefSeq" id="WP_179240166.1">
    <property type="nucleotide sequence ID" value="NZ_CP058595.1"/>
</dbReference>
<dbReference type="Gene3D" id="3.40.50.1240">
    <property type="entry name" value="Phosphoglycerate mutase-like"/>
    <property type="match status" value="1"/>
</dbReference>